<name>A0AA38HHL0_9TREE</name>
<evidence type="ECO:0000313" key="2">
    <source>
        <dbReference type="EMBL" id="KAI9639649.1"/>
    </source>
</evidence>
<feature type="transmembrane region" description="Helical" evidence="1">
    <location>
        <begin position="67"/>
        <end position="94"/>
    </location>
</feature>
<reference evidence="2" key="1">
    <citation type="journal article" date="2022" name="G3 (Bethesda)">
        <title>High quality genome of the basidiomycete yeast Dioszegia hungarica PDD-24b-2 isolated from cloud water.</title>
        <authorList>
            <person name="Jarrige D."/>
            <person name="Haridas S."/>
            <person name="Bleykasten-Grosshans C."/>
            <person name="Joly M."/>
            <person name="Nadalig T."/>
            <person name="Sancelme M."/>
            <person name="Vuilleumier S."/>
            <person name="Grigoriev I.V."/>
            <person name="Amato P."/>
            <person name="Bringel F."/>
        </authorList>
    </citation>
    <scope>NUCLEOTIDE SEQUENCE</scope>
    <source>
        <strain evidence="2">PDD-24b-2</strain>
    </source>
</reference>
<evidence type="ECO:0000256" key="1">
    <source>
        <dbReference type="SAM" id="Phobius"/>
    </source>
</evidence>
<organism evidence="2 3">
    <name type="scientific">Dioszegia hungarica</name>
    <dbReference type="NCBI Taxonomy" id="4972"/>
    <lineage>
        <taxon>Eukaryota</taxon>
        <taxon>Fungi</taxon>
        <taxon>Dikarya</taxon>
        <taxon>Basidiomycota</taxon>
        <taxon>Agaricomycotina</taxon>
        <taxon>Tremellomycetes</taxon>
        <taxon>Tremellales</taxon>
        <taxon>Bulleribasidiaceae</taxon>
        <taxon>Dioszegia</taxon>
    </lineage>
</organism>
<feature type="transmembrane region" description="Helical" evidence="1">
    <location>
        <begin position="26"/>
        <end position="47"/>
    </location>
</feature>
<feature type="transmembrane region" description="Helical" evidence="1">
    <location>
        <begin position="137"/>
        <end position="161"/>
    </location>
</feature>
<keyword evidence="1" id="KW-0472">Membrane</keyword>
<keyword evidence="3" id="KW-1185">Reference proteome</keyword>
<sequence length="209" mass="23138">MPAITPAQLALAEALPAETIGRNRSLHILPFYASGFLDSMLMGLVIAQSVSYSQRFLGKERKYTTALVFMGVLGTIAATICLLLWISHIFVYGFGRFMVFAELRYLSAYMYINTATTLVVQTFYIDRACRLFKHWWPALIIAPFALATTATTISFVTIGFMPAQYMIPELLAGPASSSANVVEKLGYALSMGYIVFERDGPTPIPSYED</sequence>
<dbReference type="Proteomes" id="UP001164286">
    <property type="component" value="Unassembled WGS sequence"/>
</dbReference>
<dbReference type="RefSeq" id="XP_052949426.1">
    <property type="nucleotide sequence ID" value="XM_053090870.1"/>
</dbReference>
<proteinExistence type="predicted"/>
<comment type="caution">
    <text evidence="2">The sequence shown here is derived from an EMBL/GenBank/DDBJ whole genome shotgun (WGS) entry which is preliminary data.</text>
</comment>
<evidence type="ECO:0000313" key="3">
    <source>
        <dbReference type="Proteomes" id="UP001164286"/>
    </source>
</evidence>
<dbReference type="EMBL" id="JAKWFO010000001">
    <property type="protein sequence ID" value="KAI9639649.1"/>
    <property type="molecule type" value="Genomic_DNA"/>
</dbReference>
<gene>
    <name evidence="2" type="ORF">MKK02DRAFT_39972</name>
</gene>
<keyword evidence="1" id="KW-0812">Transmembrane</keyword>
<protein>
    <submittedName>
        <fullName evidence="2">Uncharacterized protein</fullName>
    </submittedName>
</protein>
<accession>A0AA38HHL0</accession>
<dbReference type="GeneID" id="77730075"/>
<keyword evidence="1" id="KW-1133">Transmembrane helix</keyword>
<feature type="transmembrane region" description="Helical" evidence="1">
    <location>
        <begin position="106"/>
        <end position="125"/>
    </location>
</feature>
<dbReference type="AlphaFoldDB" id="A0AA38HHL0"/>